<feature type="transmembrane region" description="Helical" evidence="1">
    <location>
        <begin position="142"/>
        <end position="159"/>
    </location>
</feature>
<feature type="transmembrane region" description="Helical" evidence="1">
    <location>
        <begin position="97"/>
        <end position="122"/>
    </location>
</feature>
<dbReference type="EMBL" id="SPLM01000001">
    <property type="protein sequence ID" value="TMW69832.1"/>
    <property type="molecule type" value="Genomic_DNA"/>
</dbReference>
<proteinExistence type="predicted"/>
<evidence type="ECO:0000313" key="2">
    <source>
        <dbReference type="EMBL" id="TMW69832.1"/>
    </source>
</evidence>
<sequence>MAVLFFPHPASLRTTVAVYSLLTQTLSTSVLWLVLQFDLTRLVLQTFDFWYMTLTNVLCAGMIGFALDDSRMLAIVGNTVAFELALMIDANHRSARLTALSTLFGASLNIFFALALILRWFPTRSDLILVYHHKYALGADDVATNALGTSTVMLLYYATRKLLVTRRQERIRLSEHSNIKMTTCITYRCRIRLCASSTQSKDVLPCPTDSHPVFDVVPLQLVPVNELFSAANVISPSARRFVGRHNLAWCLRCIGFVGIITNPLAFSVTNESAATSLALLSFATTTLHCGSYWLVTHRRLLWHLMTCFECVFLSFQVTLCTVAVCDMVSYDMRMLAVLSMWQWMHWVITLDTVTPEMKRRLGWTRFFTALVMAIFALEHAMLGADFMIWGKRTLRDRVILTLTLGSSIQRVRVVPFLFGRMVTTLWWPFVLLWRLYDGEDDELFMLLGEVQYEQRTRRPPDTIAKMTPVVPSVTS</sequence>
<protein>
    <recommendedName>
        <fullName evidence="4">Transmembrane protein</fullName>
    </recommendedName>
</protein>
<organism evidence="2 3">
    <name type="scientific">Pythium oligandrum</name>
    <name type="common">Mycoparasitic fungus</name>
    <dbReference type="NCBI Taxonomy" id="41045"/>
    <lineage>
        <taxon>Eukaryota</taxon>
        <taxon>Sar</taxon>
        <taxon>Stramenopiles</taxon>
        <taxon>Oomycota</taxon>
        <taxon>Peronosporomycetes</taxon>
        <taxon>Pythiales</taxon>
        <taxon>Pythiaceae</taxon>
        <taxon>Pythium</taxon>
    </lineage>
</organism>
<keyword evidence="1" id="KW-0472">Membrane</keyword>
<evidence type="ECO:0000256" key="1">
    <source>
        <dbReference type="SAM" id="Phobius"/>
    </source>
</evidence>
<reference evidence="2" key="1">
    <citation type="submission" date="2019-03" db="EMBL/GenBank/DDBJ databases">
        <title>Long read genome sequence of the mycoparasitic Pythium oligandrum ATCC 38472 isolated from sugarbeet rhizosphere.</title>
        <authorList>
            <person name="Gaulin E."/>
        </authorList>
    </citation>
    <scope>NUCLEOTIDE SEQUENCE</scope>
    <source>
        <strain evidence="2">ATCC 38472_TT</strain>
    </source>
</reference>
<feature type="transmembrane region" description="Helical" evidence="1">
    <location>
        <begin position="72"/>
        <end position="90"/>
    </location>
</feature>
<feature type="transmembrane region" description="Helical" evidence="1">
    <location>
        <begin position="249"/>
        <end position="268"/>
    </location>
</feature>
<keyword evidence="1" id="KW-0812">Transmembrane</keyword>
<keyword evidence="1" id="KW-1133">Transmembrane helix</keyword>
<feature type="transmembrane region" description="Helical" evidence="1">
    <location>
        <begin position="274"/>
        <end position="295"/>
    </location>
</feature>
<evidence type="ECO:0008006" key="4">
    <source>
        <dbReference type="Google" id="ProtNLM"/>
    </source>
</evidence>
<dbReference type="OrthoDB" id="99715at2759"/>
<feature type="transmembrane region" description="Helical" evidence="1">
    <location>
        <begin position="47"/>
        <end position="66"/>
    </location>
</feature>
<evidence type="ECO:0000313" key="3">
    <source>
        <dbReference type="Proteomes" id="UP000794436"/>
    </source>
</evidence>
<keyword evidence="3" id="KW-1185">Reference proteome</keyword>
<feature type="transmembrane region" description="Helical" evidence="1">
    <location>
        <begin position="366"/>
        <end position="390"/>
    </location>
</feature>
<dbReference type="Proteomes" id="UP000794436">
    <property type="component" value="Unassembled WGS sequence"/>
</dbReference>
<comment type="caution">
    <text evidence="2">The sequence shown here is derived from an EMBL/GenBank/DDBJ whole genome shotgun (WGS) entry which is preliminary data.</text>
</comment>
<feature type="transmembrane region" description="Helical" evidence="1">
    <location>
        <begin position="307"/>
        <end position="330"/>
    </location>
</feature>
<feature type="transmembrane region" description="Helical" evidence="1">
    <location>
        <begin position="16"/>
        <end position="35"/>
    </location>
</feature>
<gene>
    <name evidence="2" type="ORF">Poli38472_001988</name>
</gene>
<name>A0A8K1CTV5_PYTOL</name>
<dbReference type="AlphaFoldDB" id="A0A8K1CTV5"/>
<accession>A0A8K1CTV5</accession>
<feature type="transmembrane region" description="Helical" evidence="1">
    <location>
        <begin position="411"/>
        <end position="436"/>
    </location>
</feature>